<protein>
    <recommendedName>
        <fullName evidence="7">tRNA (guanine-N(7)-)-methyltransferase</fullName>
        <ecNumber evidence="7">2.1.1.33</ecNumber>
    </recommendedName>
    <alternativeName>
        <fullName evidence="7">tRNA (guanine(46)-N(7))-methyltransferase</fullName>
    </alternativeName>
    <alternativeName>
        <fullName evidence="7">tRNA(m7G46)-methyltransferase</fullName>
    </alternativeName>
</protein>
<feature type="binding site" evidence="7">
    <location>
        <begin position="274"/>
        <end position="277"/>
    </location>
    <ligand>
        <name>substrate</name>
    </ligand>
</feature>
<feature type="binding site" evidence="7">
    <location>
        <position position="122"/>
    </location>
    <ligand>
        <name>S-adenosyl-L-methionine</name>
        <dbReference type="ChEBI" id="CHEBI:59789"/>
    </ligand>
</feature>
<dbReference type="UniPathway" id="UPA00989"/>
<proteinExistence type="inferred from homology"/>
<feature type="binding site" evidence="7">
    <location>
        <position position="201"/>
    </location>
    <ligand>
        <name>S-adenosyl-L-methionine</name>
        <dbReference type="ChEBI" id="CHEBI:59789"/>
    </ligand>
</feature>
<dbReference type="PROSITE" id="PS51625">
    <property type="entry name" value="SAM_MT_TRMB"/>
    <property type="match status" value="1"/>
</dbReference>
<gene>
    <name evidence="7" type="primary">trmB</name>
    <name evidence="8" type="ordered locus">Isova_1048</name>
</gene>
<feature type="binding site" evidence="7">
    <location>
        <position position="205"/>
    </location>
    <ligand>
        <name>substrate</name>
    </ligand>
</feature>
<dbReference type="STRING" id="743718.Isova_1048"/>
<dbReference type="HAMAP" id="MF_01057">
    <property type="entry name" value="tRNA_methyltr_TrmB"/>
    <property type="match status" value="1"/>
</dbReference>
<evidence type="ECO:0000256" key="3">
    <source>
        <dbReference type="ARBA" id="ARBA00022603"/>
    </source>
</evidence>
<reference evidence="8 9" key="1">
    <citation type="submission" date="2011-05" db="EMBL/GenBank/DDBJ databases">
        <title>Complete sequence of Isoptericola variabilis 225.</title>
        <authorList>
            <consortium name="US DOE Joint Genome Institute"/>
            <person name="Lucas S."/>
            <person name="Han J."/>
            <person name="Lapidus A."/>
            <person name="Cheng J.-F."/>
            <person name="Goodwin L."/>
            <person name="Pitluck S."/>
            <person name="Peters L."/>
            <person name="Mikhailova N."/>
            <person name="Zeytun A."/>
            <person name="Han C."/>
            <person name="Tapia R."/>
            <person name="Land M."/>
            <person name="Hauser L."/>
            <person name="Kyrpides N."/>
            <person name="Ivanova N."/>
            <person name="Pagani I."/>
            <person name="Siebers A."/>
            <person name="Allgaier M."/>
            <person name="Thelen M."/>
            <person name="Hugenholtz P."/>
            <person name="Gladden J."/>
            <person name="Woyke T."/>
        </authorList>
    </citation>
    <scope>NUCLEOTIDE SEQUENCE [LARGE SCALE GENOMIC DNA]</scope>
    <source>
        <strain evidence="9">225</strain>
    </source>
</reference>
<keyword evidence="3 7" id="KW-0489">Methyltransferase</keyword>
<sequence length="296" mass="32670">MTTVDRAEAAFTSAGAGRVRHARAAARPYVAGVAVVATPATYPGRVPESLTTETPVPRYRTQPVSFVRRSARLTKSQQKAWDTKRDRYLVEVPRALAATSVDPAWRFDAEAVFGRCAPLVVEIGSGQGEAIVAAADAHPERDHLAVEVYTPGLAQTIVRAERCRERRGLDNLRLLQVNAAELLETALPPASADEVWVFFPDPWHKSRHHKRRLVRPSFATQVARVLRPGGVLRLATDWAEYAAHMLQVLDACEDLVNAHGRGGVAPRFEGRVLTSFERKGREAGREVTDLEYVRPS</sequence>
<feature type="binding site" evidence="7">
    <location>
        <position position="147"/>
    </location>
    <ligand>
        <name>S-adenosyl-L-methionine</name>
        <dbReference type="ChEBI" id="CHEBI:59789"/>
    </ligand>
</feature>
<keyword evidence="9" id="KW-1185">Reference proteome</keyword>
<dbReference type="AlphaFoldDB" id="F6FQF6"/>
<dbReference type="NCBIfam" id="TIGR00091">
    <property type="entry name" value="tRNA (guanosine(46)-N7)-methyltransferase TrmB"/>
    <property type="match status" value="1"/>
</dbReference>
<evidence type="ECO:0000313" key="9">
    <source>
        <dbReference type="Proteomes" id="UP000009236"/>
    </source>
</evidence>
<comment type="pathway">
    <text evidence="7">tRNA modification; N(7)-methylguanine-tRNA biosynthesis.</text>
</comment>
<evidence type="ECO:0000313" key="8">
    <source>
        <dbReference type="EMBL" id="AEG43831.1"/>
    </source>
</evidence>
<dbReference type="HOGENOM" id="CLU_050910_0_0_11"/>
<comment type="caution">
    <text evidence="7">Lacks conserved residue(s) required for the propagation of feature annotation.</text>
</comment>
<dbReference type="KEGG" id="iva:Isova_1048"/>
<name>F6FQF6_ISOV2</name>
<evidence type="ECO:0000256" key="4">
    <source>
        <dbReference type="ARBA" id="ARBA00022679"/>
    </source>
</evidence>
<evidence type="ECO:0000256" key="2">
    <source>
        <dbReference type="ARBA" id="ARBA00003015"/>
    </source>
</evidence>
<dbReference type="eggNOG" id="COG0220">
    <property type="taxonomic scope" value="Bacteria"/>
</dbReference>
<comment type="similarity">
    <text evidence="7">Belongs to the class I-like SAM-binding methyltransferase superfamily. TrmB family.</text>
</comment>
<dbReference type="SUPFAM" id="SSF53335">
    <property type="entry name" value="S-adenosyl-L-methionine-dependent methyltransferases"/>
    <property type="match status" value="1"/>
</dbReference>
<accession>F6FQF6</accession>
<evidence type="ECO:0000256" key="5">
    <source>
        <dbReference type="ARBA" id="ARBA00022691"/>
    </source>
</evidence>
<dbReference type="EMBL" id="CP002810">
    <property type="protein sequence ID" value="AEG43831.1"/>
    <property type="molecule type" value="Genomic_DNA"/>
</dbReference>
<dbReference type="InterPro" id="IPR055361">
    <property type="entry name" value="tRNA_methyltr_TrmB_bact"/>
</dbReference>
<comment type="catalytic activity">
    <reaction evidence="1 7">
        <text>guanosine(46) in tRNA + S-adenosyl-L-methionine = N(7)-methylguanosine(46) in tRNA + S-adenosyl-L-homocysteine</text>
        <dbReference type="Rhea" id="RHEA:42708"/>
        <dbReference type="Rhea" id="RHEA-COMP:10188"/>
        <dbReference type="Rhea" id="RHEA-COMP:10189"/>
        <dbReference type="ChEBI" id="CHEBI:57856"/>
        <dbReference type="ChEBI" id="CHEBI:59789"/>
        <dbReference type="ChEBI" id="CHEBI:74269"/>
        <dbReference type="ChEBI" id="CHEBI:74480"/>
        <dbReference type="EC" id="2.1.1.33"/>
    </reaction>
</comment>
<keyword evidence="6 7" id="KW-0819">tRNA processing</keyword>
<dbReference type="EC" id="2.1.1.33" evidence="7"/>
<dbReference type="Gene3D" id="3.40.50.150">
    <property type="entry name" value="Vaccinia Virus protein VP39"/>
    <property type="match status" value="1"/>
</dbReference>
<dbReference type="GO" id="GO:0043527">
    <property type="term" value="C:tRNA methyltransferase complex"/>
    <property type="evidence" value="ECO:0007669"/>
    <property type="project" value="TreeGrafter"/>
</dbReference>
<dbReference type="PANTHER" id="PTHR23417:SF14">
    <property type="entry name" value="PENTACOTRIPEPTIDE-REPEAT REGION OF PRORP DOMAIN-CONTAINING PROTEIN"/>
    <property type="match status" value="1"/>
</dbReference>
<feature type="binding site" evidence="7">
    <location>
        <position position="237"/>
    </location>
    <ligand>
        <name>substrate</name>
    </ligand>
</feature>
<organism evidence="9">
    <name type="scientific">Isoptericola variabilis (strain 225)</name>
    <dbReference type="NCBI Taxonomy" id="743718"/>
    <lineage>
        <taxon>Bacteria</taxon>
        <taxon>Bacillati</taxon>
        <taxon>Actinomycetota</taxon>
        <taxon>Actinomycetes</taxon>
        <taxon>Micrococcales</taxon>
        <taxon>Promicromonosporaceae</taxon>
        <taxon>Isoptericola</taxon>
    </lineage>
</organism>
<dbReference type="GO" id="GO:0008176">
    <property type="term" value="F:tRNA (guanine(46)-N7)-methyltransferase activity"/>
    <property type="evidence" value="ECO:0007669"/>
    <property type="project" value="UniProtKB-UniRule"/>
</dbReference>
<evidence type="ECO:0000256" key="6">
    <source>
        <dbReference type="ARBA" id="ARBA00022694"/>
    </source>
</evidence>
<feature type="binding site" evidence="7">
    <location>
        <position position="178"/>
    </location>
    <ligand>
        <name>S-adenosyl-L-methionine</name>
        <dbReference type="ChEBI" id="CHEBI:59789"/>
    </ligand>
</feature>
<dbReference type="CDD" id="cd02440">
    <property type="entry name" value="AdoMet_MTases"/>
    <property type="match status" value="1"/>
</dbReference>
<keyword evidence="4 7" id="KW-0808">Transferase</keyword>
<evidence type="ECO:0000256" key="7">
    <source>
        <dbReference type="HAMAP-Rule" id="MF_01057"/>
    </source>
</evidence>
<dbReference type="Proteomes" id="UP000009236">
    <property type="component" value="Chromosome"/>
</dbReference>
<dbReference type="InterPro" id="IPR003358">
    <property type="entry name" value="tRNA_(Gua-N-7)_MeTrfase_Trmb"/>
</dbReference>
<dbReference type="Pfam" id="PF02390">
    <property type="entry name" value="Methyltransf_4"/>
    <property type="match status" value="1"/>
</dbReference>
<dbReference type="PANTHER" id="PTHR23417">
    <property type="entry name" value="3-DEOXY-D-MANNO-OCTULOSONIC-ACID TRANSFERASE/TRNA GUANINE-N 7 - -METHYLTRANSFERASE"/>
    <property type="match status" value="1"/>
</dbReference>
<keyword evidence="5 7" id="KW-0949">S-adenosyl-L-methionine</keyword>
<evidence type="ECO:0000256" key="1">
    <source>
        <dbReference type="ARBA" id="ARBA00000142"/>
    </source>
</evidence>
<dbReference type="InterPro" id="IPR029063">
    <property type="entry name" value="SAM-dependent_MTases_sf"/>
</dbReference>
<comment type="function">
    <text evidence="2 7">Catalyzes the formation of N(7)-methylguanine at position 46 (m7G46) in tRNA.</text>
</comment>